<keyword evidence="3" id="KW-1185">Reference proteome</keyword>
<gene>
    <name evidence="2" type="ORF">BEN30_13720</name>
</gene>
<proteinExistence type="predicted"/>
<dbReference type="EMBL" id="MCGG01000046">
    <property type="protein sequence ID" value="OEJ65698.1"/>
    <property type="molecule type" value="Genomic_DNA"/>
</dbReference>
<name>A0A1E5Q5Q6_9PROT</name>
<dbReference type="CDD" id="cd02440">
    <property type="entry name" value="AdoMet_MTases"/>
    <property type="match status" value="1"/>
</dbReference>
<evidence type="ECO:0000259" key="1">
    <source>
        <dbReference type="Pfam" id="PF13649"/>
    </source>
</evidence>
<dbReference type="SUPFAM" id="SSF53335">
    <property type="entry name" value="S-adenosyl-L-methionine-dependent methyltransferases"/>
    <property type="match status" value="1"/>
</dbReference>
<dbReference type="RefSeq" id="WP_069958635.1">
    <property type="nucleotide sequence ID" value="NZ_MCGG01000046.1"/>
</dbReference>
<dbReference type="STRING" id="28181.BEN30_13720"/>
<sequence length="215" mass="24525">MPLAPPEDIGELLNLISMAYTYRVNQCGPVANGVFWKDKDGQELRYELLLQAIEEQDLNGPITVNDLGCGYGALFDLMADQPMMQGGHYYGYDISPKMISEAQAHHADPRATFIESPVATMTADYSFVSGTYNMNFGARRDIWNDYVQTSLKRLWDKTTKVMAFNMLDASSEQRMLDLFYADKKMYLEFALTLSPEVEIVDDYPLDDFTIYVKRI</sequence>
<dbReference type="InterPro" id="IPR029063">
    <property type="entry name" value="SAM-dependent_MTases_sf"/>
</dbReference>
<organism evidence="2 3">
    <name type="scientific">Magnetovibrio blakemorei</name>
    <dbReference type="NCBI Taxonomy" id="28181"/>
    <lineage>
        <taxon>Bacteria</taxon>
        <taxon>Pseudomonadati</taxon>
        <taxon>Pseudomonadota</taxon>
        <taxon>Alphaproteobacteria</taxon>
        <taxon>Rhodospirillales</taxon>
        <taxon>Magnetovibrionaceae</taxon>
        <taxon>Magnetovibrio</taxon>
    </lineage>
</organism>
<dbReference type="Proteomes" id="UP000095347">
    <property type="component" value="Unassembled WGS sequence"/>
</dbReference>
<protein>
    <recommendedName>
        <fullName evidence="1">Methyltransferase domain-containing protein</fullName>
    </recommendedName>
</protein>
<dbReference type="Pfam" id="PF13649">
    <property type="entry name" value="Methyltransf_25"/>
    <property type="match status" value="1"/>
</dbReference>
<reference evidence="3" key="1">
    <citation type="submission" date="2016-07" db="EMBL/GenBank/DDBJ databases">
        <authorList>
            <person name="Florea S."/>
            <person name="Webb J.S."/>
            <person name="Jaromczyk J."/>
            <person name="Schardl C.L."/>
        </authorList>
    </citation>
    <scope>NUCLEOTIDE SEQUENCE [LARGE SCALE GENOMIC DNA]</scope>
    <source>
        <strain evidence="3">MV-1</strain>
    </source>
</reference>
<dbReference type="Gene3D" id="3.40.50.150">
    <property type="entry name" value="Vaccinia Virus protein VP39"/>
    <property type="match status" value="1"/>
</dbReference>
<comment type="caution">
    <text evidence="2">The sequence shown here is derived from an EMBL/GenBank/DDBJ whole genome shotgun (WGS) entry which is preliminary data.</text>
</comment>
<accession>A0A1E5Q5Q6</accession>
<evidence type="ECO:0000313" key="2">
    <source>
        <dbReference type="EMBL" id="OEJ65698.1"/>
    </source>
</evidence>
<dbReference type="InterPro" id="IPR041698">
    <property type="entry name" value="Methyltransf_25"/>
</dbReference>
<dbReference type="OrthoDB" id="9800454at2"/>
<dbReference type="AlphaFoldDB" id="A0A1E5Q5Q6"/>
<evidence type="ECO:0000313" key="3">
    <source>
        <dbReference type="Proteomes" id="UP000095347"/>
    </source>
</evidence>
<feature type="domain" description="Methyltransferase" evidence="1">
    <location>
        <begin position="65"/>
        <end position="124"/>
    </location>
</feature>